<dbReference type="GO" id="GO:0006487">
    <property type="term" value="P:protein N-linked glycosylation"/>
    <property type="evidence" value="ECO:0007669"/>
    <property type="project" value="TreeGrafter"/>
</dbReference>
<dbReference type="EMBL" id="DXBF01000003">
    <property type="protein sequence ID" value="HIZ61171.1"/>
    <property type="molecule type" value="Genomic_DNA"/>
</dbReference>
<dbReference type="InterPro" id="IPR001173">
    <property type="entry name" value="Glyco_trans_2-like"/>
</dbReference>
<evidence type="ECO:0000259" key="6">
    <source>
        <dbReference type="Pfam" id="PF00535"/>
    </source>
</evidence>
<evidence type="ECO:0000313" key="8">
    <source>
        <dbReference type="EMBL" id="HIZ61171.1"/>
    </source>
</evidence>
<gene>
    <name evidence="8" type="ORF">H9724_00145</name>
</gene>
<accession>A0A9D2FIK1</accession>
<dbReference type="GO" id="GO:0000271">
    <property type="term" value="P:polysaccharide biosynthetic process"/>
    <property type="evidence" value="ECO:0007669"/>
    <property type="project" value="InterPro"/>
</dbReference>
<feature type="transmembrane region" description="Helical" evidence="5">
    <location>
        <begin position="324"/>
        <end position="341"/>
    </location>
</feature>
<dbReference type="PANTHER" id="PTHR10859:SF114">
    <property type="entry name" value="DOLICHOL-PHOSPHATE MANNOSYLTRANSFERASE"/>
    <property type="match status" value="1"/>
</dbReference>
<protein>
    <submittedName>
        <fullName evidence="8">Bifunctional glycosyltransferase family 2/GtrA family protein</fullName>
    </submittedName>
</protein>
<evidence type="ECO:0000256" key="5">
    <source>
        <dbReference type="SAM" id="Phobius"/>
    </source>
</evidence>
<feature type="domain" description="Glycosyltransferase 2-like" evidence="6">
    <location>
        <begin position="6"/>
        <end position="155"/>
    </location>
</feature>
<proteinExistence type="predicted"/>
<keyword evidence="3 5" id="KW-1133">Transmembrane helix</keyword>
<dbReference type="Pfam" id="PF00535">
    <property type="entry name" value="Glycos_transf_2"/>
    <property type="match status" value="1"/>
</dbReference>
<feature type="transmembrane region" description="Helical" evidence="5">
    <location>
        <begin position="227"/>
        <end position="252"/>
    </location>
</feature>
<feature type="transmembrane region" description="Helical" evidence="5">
    <location>
        <begin position="258"/>
        <end position="276"/>
    </location>
</feature>
<dbReference type="InterPro" id="IPR007267">
    <property type="entry name" value="GtrA_DPMS_TM"/>
</dbReference>
<evidence type="ECO:0000256" key="3">
    <source>
        <dbReference type="ARBA" id="ARBA00022989"/>
    </source>
</evidence>
<evidence type="ECO:0000259" key="7">
    <source>
        <dbReference type="Pfam" id="PF04138"/>
    </source>
</evidence>
<evidence type="ECO:0000256" key="1">
    <source>
        <dbReference type="ARBA" id="ARBA00004141"/>
    </source>
</evidence>
<dbReference type="GO" id="GO:0016020">
    <property type="term" value="C:membrane"/>
    <property type="evidence" value="ECO:0007669"/>
    <property type="project" value="UniProtKB-SubCell"/>
</dbReference>
<evidence type="ECO:0000256" key="2">
    <source>
        <dbReference type="ARBA" id="ARBA00022692"/>
    </source>
</evidence>
<comment type="subcellular location">
    <subcellularLocation>
        <location evidence="1">Membrane</location>
        <topology evidence="1">Multi-pass membrane protein</topology>
    </subcellularLocation>
</comment>
<keyword evidence="4 5" id="KW-0472">Membrane</keyword>
<sequence length="350" mass="39151">MEHIAVIIPSYEPDERLILLIRSLQPQCSNIVVVNDGSGPKFDQIFMELQKSGVTILSHAVNQGKGRALKTAFNYCLLQDPDLVGCVTADSDGQHLPEDIVHCGEVLSRHPDSLVLGCRDFDDVSVPQKSRYGNKITRTLFRYLCGLKITDTQTGLRGIPAQFMRALLVVPGERFEFETNMLIASKDHCLIKEIKIKTIYDSPKNHATHFDPIKDSIRIYRILGKMFLHFIISSLSSSIVDLSLFAILCALLREQSGYILIATALARIVSASYNYIVNYHIVFSSKAQHRKSTVKYIVLAIIQGTLSAVLVSGMVALVGAKFEVPSKILVDILLFIISFYIQREFIFNKS</sequence>
<evidence type="ECO:0000313" key="9">
    <source>
        <dbReference type="Proteomes" id="UP000824105"/>
    </source>
</evidence>
<dbReference type="Pfam" id="PF04138">
    <property type="entry name" value="GtrA_DPMS_TM"/>
    <property type="match status" value="1"/>
</dbReference>
<name>A0A9D2FIK1_9FIRM</name>
<dbReference type="CDD" id="cd04179">
    <property type="entry name" value="DPM_DPG-synthase_like"/>
    <property type="match status" value="1"/>
</dbReference>
<dbReference type="Proteomes" id="UP000824105">
    <property type="component" value="Unassembled WGS sequence"/>
</dbReference>
<keyword evidence="2 5" id="KW-0812">Transmembrane</keyword>
<organism evidence="8 9">
    <name type="scientific">Candidatus Gemmiger avistercoris</name>
    <dbReference type="NCBI Taxonomy" id="2838606"/>
    <lineage>
        <taxon>Bacteria</taxon>
        <taxon>Bacillati</taxon>
        <taxon>Bacillota</taxon>
        <taxon>Clostridia</taxon>
        <taxon>Eubacteriales</taxon>
        <taxon>Gemmiger</taxon>
    </lineage>
</organism>
<feature type="transmembrane region" description="Helical" evidence="5">
    <location>
        <begin position="296"/>
        <end position="318"/>
    </location>
</feature>
<dbReference type="InterPro" id="IPR029044">
    <property type="entry name" value="Nucleotide-diphossugar_trans"/>
</dbReference>
<feature type="domain" description="GtrA/DPMS transmembrane" evidence="7">
    <location>
        <begin position="230"/>
        <end position="347"/>
    </location>
</feature>
<comment type="caution">
    <text evidence="8">The sequence shown here is derived from an EMBL/GenBank/DDBJ whole genome shotgun (WGS) entry which is preliminary data.</text>
</comment>
<evidence type="ECO:0000256" key="4">
    <source>
        <dbReference type="ARBA" id="ARBA00023136"/>
    </source>
</evidence>
<dbReference type="SUPFAM" id="SSF53448">
    <property type="entry name" value="Nucleotide-diphospho-sugar transferases"/>
    <property type="match status" value="1"/>
</dbReference>
<reference evidence="8" key="1">
    <citation type="journal article" date="2021" name="PeerJ">
        <title>Extensive microbial diversity within the chicken gut microbiome revealed by metagenomics and culture.</title>
        <authorList>
            <person name="Gilroy R."/>
            <person name="Ravi A."/>
            <person name="Getino M."/>
            <person name="Pursley I."/>
            <person name="Horton D.L."/>
            <person name="Alikhan N.F."/>
            <person name="Baker D."/>
            <person name="Gharbi K."/>
            <person name="Hall N."/>
            <person name="Watson M."/>
            <person name="Adriaenssens E.M."/>
            <person name="Foster-Nyarko E."/>
            <person name="Jarju S."/>
            <person name="Secka A."/>
            <person name="Antonio M."/>
            <person name="Oren A."/>
            <person name="Chaudhuri R.R."/>
            <person name="La Ragione R."/>
            <person name="Hildebrand F."/>
            <person name="Pallen M.J."/>
        </authorList>
    </citation>
    <scope>NUCLEOTIDE SEQUENCE</scope>
    <source>
        <strain evidence="8">CHK188-11489</strain>
    </source>
</reference>
<reference evidence="8" key="2">
    <citation type="submission" date="2021-04" db="EMBL/GenBank/DDBJ databases">
        <authorList>
            <person name="Gilroy R."/>
        </authorList>
    </citation>
    <scope>NUCLEOTIDE SEQUENCE</scope>
    <source>
        <strain evidence="8">CHK188-11489</strain>
    </source>
</reference>
<dbReference type="AlphaFoldDB" id="A0A9D2FIK1"/>
<dbReference type="PANTHER" id="PTHR10859">
    <property type="entry name" value="GLYCOSYL TRANSFERASE"/>
    <property type="match status" value="1"/>
</dbReference>
<dbReference type="Gene3D" id="3.90.550.10">
    <property type="entry name" value="Spore Coat Polysaccharide Biosynthesis Protein SpsA, Chain A"/>
    <property type="match status" value="1"/>
</dbReference>